<keyword evidence="10" id="KW-1185">Reference proteome</keyword>
<dbReference type="CDD" id="cd05826">
    <property type="entry name" value="Sortase_B"/>
    <property type="match status" value="1"/>
</dbReference>
<dbReference type="PANTHER" id="PTHR45754">
    <property type="entry name" value="METHYLENETETRAHYDROFOLATE REDUCTASE"/>
    <property type="match status" value="1"/>
</dbReference>
<dbReference type="Gene3D" id="3.20.20.220">
    <property type="match status" value="1"/>
</dbReference>
<evidence type="ECO:0000256" key="4">
    <source>
        <dbReference type="ARBA" id="ARBA00022630"/>
    </source>
</evidence>
<dbReference type="InterPro" id="IPR023365">
    <property type="entry name" value="Sortase_dom-sf"/>
</dbReference>
<keyword evidence="4 8" id="KW-0285">Flavoprotein</keyword>
<dbReference type="PANTHER" id="PTHR45754:SF3">
    <property type="entry name" value="METHYLENETETRAHYDROFOLATE REDUCTASE (NADPH)"/>
    <property type="match status" value="1"/>
</dbReference>
<dbReference type="InterPro" id="IPR003171">
    <property type="entry name" value="Mehydrof_redctse-like"/>
</dbReference>
<keyword evidence="5 8" id="KW-0274">FAD</keyword>
<dbReference type="CDD" id="cd00537">
    <property type="entry name" value="MTHFR"/>
    <property type="match status" value="1"/>
</dbReference>
<dbReference type="GO" id="GO:0071949">
    <property type="term" value="F:FAD binding"/>
    <property type="evidence" value="ECO:0007669"/>
    <property type="project" value="TreeGrafter"/>
</dbReference>
<dbReference type="GO" id="GO:0106312">
    <property type="term" value="F:methylenetetrahydrofolate reductase (NADH) activity"/>
    <property type="evidence" value="ECO:0007669"/>
    <property type="project" value="UniProtKB-EC"/>
</dbReference>
<evidence type="ECO:0000313" key="9">
    <source>
        <dbReference type="EMBL" id="CBL03574.1"/>
    </source>
</evidence>
<comment type="catalytic activity">
    <reaction evidence="7">
        <text>(6S)-5-methyl-5,6,7,8-tetrahydrofolate + NAD(+) = (6R)-5,10-methylene-5,6,7,8-tetrahydrofolate + NADH + H(+)</text>
        <dbReference type="Rhea" id="RHEA:19821"/>
        <dbReference type="ChEBI" id="CHEBI:15378"/>
        <dbReference type="ChEBI" id="CHEBI:15636"/>
        <dbReference type="ChEBI" id="CHEBI:18608"/>
        <dbReference type="ChEBI" id="CHEBI:57540"/>
        <dbReference type="ChEBI" id="CHEBI:57945"/>
        <dbReference type="EC" id="1.5.1.54"/>
    </reaction>
    <physiologicalReaction direction="right-to-left" evidence="7">
        <dbReference type="Rhea" id="RHEA:19823"/>
    </physiologicalReaction>
</comment>
<comment type="pathway">
    <text evidence="2 8">One-carbon metabolism; tetrahydrofolate interconversion.</text>
</comment>
<dbReference type="HOGENOM" id="CLU_628160_0_0_11"/>
<dbReference type="GO" id="GO:0035999">
    <property type="term" value="P:tetrahydrofolate interconversion"/>
    <property type="evidence" value="ECO:0007669"/>
    <property type="project" value="UniProtKB-UniPathway"/>
</dbReference>
<dbReference type="SUPFAM" id="SSF51730">
    <property type="entry name" value="FAD-linked oxidoreductase"/>
    <property type="match status" value="1"/>
</dbReference>
<sequence>MTPMRSVADIYAAARAAGRQPVSFEIFPPKGDLTLETAHEVAAELADLLPDFVSVTYSAGGSGNRQATADVAAMIHDDFDIPTVAHLTCLGATEESISRAIDDLKRKGIASVLALRGDRTADAPAAEGPFRFAKDLVMRLADEGFCVGAAAYPEGHIECTDFRASVAHLKQKQDAGACFFVTQLFFDNSYYYRFREAADAAGIAVPIACGVMPFLGKAQIQRMVFMCGASLPSPIIKLLAKYEDDPGSLRAAGIEYACAQLTDLQQHGADGLHVYTMNQPDIARACAGALRASCHGAPYLTWECAEGGLLHSPNALVFGHHLQDGTMFSKLGGFIDVAYLDEHTPIQIQTPTEKASLTVLAVDRVNANRETARLEFDTALDHATWLASVTAASDRNLSSAGFDFDSVENVVTLCTCSYSTWGNERTLVYCAIEMAD</sequence>
<evidence type="ECO:0000313" key="10">
    <source>
        <dbReference type="Proteomes" id="UP000008805"/>
    </source>
</evidence>
<dbReference type="AlphaFoldDB" id="D6E777"/>
<evidence type="ECO:0000256" key="6">
    <source>
        <dbReference type="ARBA" id="ARBA00023002"/>
    </source>
</evidence>
<evidence type="ECO:0000256" key="1">
    <source>
        <dbReference type="ARBA" id="ARBA00001974"/>
    </source>
</evidence>
<reference evidence="9 10" key="1">
    <citation type="submission" date="2010-03" db="EMBL/GenBank/DDBJ databases">
        <title>The genome sequence of Gordonibacter pamelaeae 7-10-1-bT.</title>
        <authorList>
            <consortium name="metaHIT consortium -- http://www.metahit.eu/"/>
            <person name="Pajon A."/>
            <person name="Turner K."/>
            <person name="Parkhill J."/>
            <person name="Timmis K."/>
            <person name="Oxley A."/>
            <person name="Wurdemann D."/>
        </authorList>
    </citation>
    <scope>NUCLEOTIDE SEQUENCE [LARGE SCALE GENOMIC DNA]</scope>
    <source>
        <strain evidence="10">7-10-1-b</strain>
    </source>
</reference>
<dbReference type="SUPFAM" id="SSF63817">
    <property type="entry name" value="Sortase"/>
    <property type="match status" value="1"/>
</dbReference>
<gene>
    <name evidence="9" type="ORF">GPA_07170</name>
</gene>
<name>D6E777_9ACTN</name>
<evidence type="ECO:0000256" key="2">
    <source>
        <dbReference type="ARBA" id="ARBA00004777"/>
    </source>
</evidence>
<dbReference type="KEGG" id="gpa:GPA_07170"/>
<keyword evidence="6 8" id="KW-0560">Oxidoreductase</keyword>
<dbReference type="PATRIC" id="fig|657308.3.peg.272"/>
<evidence type="ECO:0000256" key="7">
    <source>
        <dbReference type="ARBA" id="ARBA00048628"/>
    </source>
</evidence>
<proteinExistence type="inferred from homology"/>
<organism evidence="9 10">
    <name type="scientific">Gordonibacter pamelaeae 7-10-1-b</name>
    <dbReference type="NCBI Taxonomy" id="657308"/>
    <lineage>
        <taxon>Bacteria</taxon>
        <taxon>Bacillati</taxon>
        <taxon>Actinomycetota</taxon>
        <taxon>Coriobacteriia</taxon>
        <taxon>Eggerthellales</taxon>
        <taxon>Eggerthellaceae</taxon>
        <taxon>Gordonibacter</taxon>
    </lineage>
</organism>
<accession>D6E777</accession>
<dbReference type="InterPro" id="IPR029041">
    <property type="entry name" value="FAD-linked_oxidoreductase-like"/>
</dbReference>
<dbReference type="UniPathway" id="UPA00193"/>
<evidence type="ECO:0000256" key="8">
    <source>
        <dbReference type="RuleBase" id="RU003862"/>
    </source>
</evidence>
<dbReference type="Proteomes" id="UP000008805">
    <property type="component" value="Chromosome"/>
</dbReference>
<dbReference type="Gene3D" id="2.40.260.10">
    <property type="entry name" value="Sortase"/>
    <property type="match status" value="1"/>
</dbReference>
<evidence type="ECO:0000256" key="3">
    <source>
        <dbReference type="ARBA" id="ARBA00006743"/>
    </source>
</evidence>
<dbReference type="Pfam" id="PF02219">
    <property type="entry name" value="MTHFR"/>
    <property type="match status" value="1"/>
</dbReference>
<dbReference type="GO" id="GO:0009086">
    <property type="term" value="P:methionine biosynthetic process"/>
    <property type="evidence" value="ECO:0007669"/>
    <property type="project" value="TreeGrafter"/>
</dbReference>
<protein>
    <recommendedName>
        <fullName evidence="8">Methylenetetrahydrofolate reductase</fullName>
    </recommendedName>
</protein>
<dbReference type="EMBL" id="FP929047">
    <property type="protein sequence ID" value="CBL03574.1"/>
    <property type="molecule type" value="Genomic_DNA"/>
</dbReference>
<evidence type="ECO:0000256" key="5">
    <source>
        <dbReference type="ARBA" id="ARBA00022827"/>
    </source>
</evidence>
<dbReference type="InterPro" id="IPR009835">
    <property type="entry name" value="SrtB"/>
</dbReference>
<dbReference type="GO" id="GO:0005829">
    <property type="term" value="C:cytosol"/>
    <property type="evidence" value="ECO:0007669"/>
    <property type="project" value="TreeGrafter"/>
</dbReference>
<reference evidence="9 10" key="2">
    <citation type="submission" date="2010-03" db="EMBL/GenBank/DDBJ databases">
        <authorList>
            <person name="Pajon A."/>
        </authorList>
    </citation>
    <scope>NUCLEOTIDE SEQUENCE [LARGE SCALE GENOMIC DNA]</scope>
    <source>
        <strain evidence="10">7-10-1-b</strain>
    </source>
</reference>
<comment type="cofactor">
    <cofactor evidence="1 8">
        <name>FAD</name>
        <dbReference type="ChEBI" id="CHEBI:57692"/>
    </cofactor>
</comment>
<comment type="similarity">
    <text evidence="3 8">Belongs to the methylenetetrahydrofolate reductase family.</text>
</comment>